<name>A0A937HWS1_9GAMM</name>
<keyword evidence="6" id="KW-0414">Isoprene biosynthesis</keyword>
<dbReference type="FunFam" id="1.10.600.10:FF:000001">
    <property type="entry name" value="Geranylgeranyl diphosphate synthase"/>
    <property type="match status" value="1"/>
</dbReference>
<dbReference type="InterPro" id="IPR008949">
    <property type="entry name" value="Isoprenoid_synthase_dom_sf"/>
</dbReference>
<dbReference type="SFLD" id="SFLDG01017">
    <property type="entry name" value="Polyprenyl_Transferase_Like"/>
    <property type="match status" value="1"/>
</dbReference>
<keyword evidence="3 7" id="KW-0808">Transferase</keyword>
<dbReference type="CDD" id="cd00685">
    <property type="entry name" value="Trans_IPPS_HT"/>
    <property type="match status" value="1"/>
</dbReference>
<organism evidence="8 9">
    <name type="scientific">SAR86 cluster bacterium</name>
    <dbReference type="NCBI Taxonomy" id="2030880"/>
    <lineage>
        <taxon>Bacteria</taxon>
        <taxon>Pseudomonadati</taxon>
        <taxon>Pseudomonadota</taxon>
        <taxon>Gammaproteobacteria</taxon>
        <taxon>SAR86 cluster</taxon>
    </lineage>
</organism>
<dbReference type="GO" id="GO:0008654">
    <property type="term" value="P:phospholipid biosynthetic process"/>
    <property type="evidence" value="ECO:0007669"/>
    <property type="project" value="UniProtKB-ARBA"/>
</dbReference>
<comment type="caution">
    <text evidence="8">The sequence shown here is derived from an EMBL/GenBank/DDBJ whole genome shotgun (WGS) entry which is preliminary data.</text>
</comment>
<dbReference type="Proteomes" id="UP000744438">
    <property type="component" value="Unassembled WGS sequence"/>
</dbReference>
<dbReference type="PANTHER" id="PTHR43281:SF1">
    <property type="entry name" value="FARNESYL DIPHOSPHATE SYNTHASE"/>
    <property type="match status" value="1"/>
</dbReference>
<evidence type="ECO:0000313" key="8">
    <source>
        <dbReference type="EMBL" id="MBL6811854.1"/>
    </source>
</evidence>
<dbReference type="Pfam" id="PF00348">
    <property type="entry name" value="polyprenyl_synt"/>
    <property type="match status" value="1"/>
</dbReference>
<evidence type="ECO:0000256" key="7">
    <source>
        <dbReference type="RuleBase" id="RU004466"/>
    </source>
</evidence>
<evidence type="ECO:0000256" key="2">
    <source>
        <dbReference type="ARBA" id="ARBA00006706"/>
    </source>
</evidence>
<comment type="similarity">
    <text evidence="2 7">Belongs to the FPP/GGPP synthase family.</text>
</comment>
<proteinExistence type="inferred from homology"/>
<dbReference type="InterPro" id="IPR033749">
    <property type="entry name" value="Polyprenyl_synt_CS"/>
</dbReference>
<dbReference type="InterPro" id="IPR000092">
    <property type="entry name" value="Polyprenyl_synt"/>
</dbReference>
<evidence type="ECO:0000256" key="1">
    <source>
        <dbReference type="ARBA" id="ARBA00001946"/>
    </source>
</evidence>
<evidence type="ECO:0000256" key="5">
    <source>
        <dbReference type="ARBA" id="ARBA00022842"/>
    </source>
</evidence>
<dbReference type="SUPFAM" id="SSF48576">
    <property type="entry name" value="Terpenoid synthases"/>
    <property type="match status" value="1"/>
</dbReference>
<dbReference type="Gene3D" id="1.10.600.10">
    <property type="entry name" value="Farnesyl Diphosphate Synthase"/>
    <property type="match status" value="1"/>
</dbReference>
<dbReference type="GO" id="GO:0016114">
    <property type="term" value="P:terpenoid biosynthetic process"/>
    <property type="evidence" value="ECO:0007669"/>
    <property type="project" value="UniProtKB-ARBA"/>
</dbReference>
<protein>
    <submittedName>
        <fullName evidence="8">Polyprenyl synthetase family protein</fullName>
    </submittedName>
</protein>
<dbReference type="GO" id="GO:0005737">
    <property type="term" value="C:cytoplasm"/>
    <property type="evidence" value="ECO:0007669"/>
    <property type="project" value="UniProtKB-ARBA"/>
</dbReference>
<dbReference type="PROSITE" id="PS00444">
    <property type="entry name" value="POLYPRENYL_SYNTHASE_2"/>
    <property type="match status" value="1"/>
</dbReference>
<keyword evidence="4" id="KW-0479">Metal-binding</keyword>
<accession>A0A937HWS1</accession>
<reference evidence="8" key="1">
    <citation type="submission" date="2020-10" db="EMBL/GenBank/DDBJ databases">
        <title>Microbiome of the Black Sea water column analyzed by genome centric metagenomics.</title>
        <authorList>
            <person name="Cabello-Yeves P.J."/>
            <person name="Callieri C."/>
            <person name="Picazo A."/>
            <person name="Mehrshad M."/>
            <person name="Haro-Moreno J.M."/>
            <person name="Roda-Garcia J."/>
            <person name="Dzembekova N."/>
            <person name="Slabakova V."/>
            <person name="Slabakova N."/>
            <person name="Moncheva S."/>
            <person name="Rodriguez-Valera F."/>
        </authorList>
    </citation>
    <scope>NUCLEOTIDE SEQUENCE</scope>
    <source>
        <strain evidence="8">BS307-5m-G49</strain>
    </source>
</reference>
<dbReference type="PROSITE" id="PS00723">
    <property type="entry name" value="POLYPRENYL_SYNTHASE_1"/>
    <property type="match status" value="1"/>
</dbReference>
<gene>
    <name evidence="8" type="ORF">ISQ63_03090</name>
</gene>
<dbReference type="NCBIfam" id="NF045485">
    <property type="entry name" value="FPPsyn"/>
    <property type="match status" value="1"/>
</dbReference>
<dbReference type="GO" id="GO:0046872">
    <property type="term" value="F:metal ion binding"/>
    <property type="evidence" value="ECO:0007669"/>
    <property type="project" value="UniProtKB-KW"/>
</dbReference>
<comment type="cofactor">
    <cofactor evidence="1">
        <name>Mg(2+)</name>
        <dbReference type="ChEBI" id="CHEBI:18420"/>
    </cofactor>
</comment>
<evidence type="ECO:0000313" key="9">
    <source>
        <dbReference type="Proteomes" id="UP000744438"/>
    </source>
</evidence>
<dbReference type="SFLD" id="SFLDS00005">
    <property type="entry name" value="Isoprenoid_Synthase_Type_I"/>
    <property type="match status" value="1"/>
</dbReference>
<keyword evidence="5" id="KW-0460">Magnesium</keyword>
<evidence type="ECO:0000256" key="4">
    <source>
        <dbReference type="ARBA" id="ARBA00022723"/>
    </source>
</evidence>
<dbReference type="EMBL" id="JADHQC010000016">
    <property type="protein sequence ID" value="MBL6811854.1"/>
    <property type="molecule type" value="Genomic_DNA"/>
</dbReference>
<sequence length="305" mass="34228">MTNNLETLDLKDLPFLKKNLKRIDKAILQSLPPKNLSKISRAIHYSVLNGGKRIRPQLVLLMAETLEVDVSQKTIDLMAASGELIHCYSLIHDDLPSMDDDDFRRGKLSCHKKFDEATAILAGDAIQPLALEVLTTINDKKLKSEQKLKIINLFAKACGPKGMVEGQSRDIDAEGKNIKIDVLDEIHYLKTGKLIEACVESICFLKNDLPKKHLRAFLDFAKKFGLAFQIKDDILDVLGDEKKIGKPINSDSKHNKATYPSIIGLEASQLRAEKLCSEALKILNKLPYNTDNLIKLSKFIILRNK</sequence>
<evidence type="ECO:0000256" key="3">
    <source>
        <dbReference type="ARBA" id="ARBA00022679"/>
    </source>
</evidence>
<dbReference type="PANTHER" id="PTHR43281">
    <property type="entry name" value="FARNESYL DIPHOSPHATE SYNTHASE"/>
    <property type="match status" value="1"/>
</dbReference>
<dbReference type="AlphaFoldDB" id="A0A937HWS1"/>
<evidence type="ECO:0000256" key="6">
    <source>
        <dbReference type="ARBA" id="ARBA00023229"/>
    </source>
</evidence>
<dbReference type="GO" id="GO:0004659">
    <property type="term" value="F:prenyltransferase activity"/>
    <property type="evidence" value="ECO:0007669"/>
    <property type="project" value="InterPro"/>
</dbReference>
<dbReference type="InterPro" id="IPR053378">
    <property type="entry name" value="Prenyl_diphosphate_synthase"/>
</dbReference>